<dbReference type="AlphaFoldDB" id="A0A5P1F668"/>
<evidence type="ECO:0000313" key="2">
    <source>
        <dbReference type="EMBL" id="ONK73662.1"/>
    </source>
</evidence>
<accession>A0A5P1F668</accession>
<feature type="compositionally biased region" description="Basic residues" evidence="1">
    <location>
        <begin position="48"/>
        <end position="57"/>
    </location>
</feature>
<protein>
    <submittedName>
        <fullName evidence="2">Uncharacterized protein</fullName>
    </submittedName>
</protein>
<name>A0A5P1F668_ASPOF</name>
<reference evidence="3" key="1">
    <citation type="journal article" date="2017" name="Nat. Commun.">
        <title>The asparagus genome sheds light on the origin and evolution of a young Y chromosome.</title>
        <authorList>
            <person name="Harkess A."/>
            <person name="Zhou J."/>
            <person name="Xu C."/>
            <person name="Bowers J.E."/>
            <person name="Van der Hulst R."/>
            <person name="Ayyampalayam S."/>
            <person name="Mercati F."/>
            <person name="Riccardi P."/>
            <person name="McKain M.R."/>
            <person name="Kakrana A."/>
            <person name="Tang H."/>
            <person name="Ray J."/>
            <person name="Groenendijk J."/>
            <person name="Arikit S."/>
            <person name="Mathioni S.M."/>
            <person name="Nakano M."/>
            <person name="Shan H."/>
            <person name="Telgmann-Rauber A."/>
            <person name="Kanno A."/>
            <person name="Yue Z."/>
            <person name="Chen H."/>
            <person name="Li W."/>
            <person name="Chen Y."/>
            <person name="Xu X."/>
            <person name="Zhang Y."/>
            <person name="Luo S."/>
            <person name="Chen H."/>
            <person name="Gao J."/>
            <person name="Mao Z."/>
            <person name="Pires J.C."/>
            <person name="Luo M."/>
            <person name="Kudrna D."/>
            <person name="Wing R.A."/>
            <person name="Meyers B.C."/>
            <person name="Yi K."/>
            <person name="Kong H."/>
            <person name="Lavrijsen P."/>
            <person name="Sunseri F."/>
            <person name="Falavigna A."/>
            <person name="Ye Y."/>
            <person name="Leebens-Mack J.H."/>
            <person name="Chen G."/>
        </authorList>
    </citation>
    <scope>NUCLEOTIDE SEQUENCE [LARGE SCALE GENOMIC DNA]</scope>
    <source>
        <strain evidence="3">cv. DH0086</strain>
    </source>
</reference>
<evidence type="ECO:0000313" key="3">
    <source>
        <dbReference type="Proteomes" id="UP000243459"/>
    </source>
</evidence>
<dbReference type="Proteomes" id="UP000243459">
    <property type="component" value="Chromosome 4"/>
</dbReference>
<feature type="compositionally biased region" description="Low complexity" evidence="1">
    <location>
        <begin position="60"/>
        <end position="69"/>
    </location>
</feature>
<sequence>MRRSRRASQRAAAAGGGSSSAAPSQVFDGGQVSSGADREPRLRDLDRRHRRRSHGRAIHGDVAAAAPRDGPGGRPGAAQTGRRVHGRENGGSAGLETTGHAESGLAV</sequence>
<evidence type="ECO:0000256" key="1">
    <source>
        <dbReference type="SAM" id="MobiDB-lite"/>
    </source>
</evidence>
<feature type="compositionally biased region" description="Basic and acidic residues" evidence="1">
    <location>
        <begin position="36"/>
        <end position="47"/>
    </location>
</feature>
<dbReference type="Gramene" id="ONK73662">
    <property type="protein sequence ID" value="ONK73662"/>
    <property type="gene ID" value="A4U43_C04F33960"/>
</dbReference>
<keyword evidence="3" id="KW-1185">Reference proteome</keyword>
<organism evidence="2 3">
    <name type="scientific">Asparagus officinalis</name>
    <name type="common">Garden asparagus</name>
    <dbReference type="NCBI Taxonomy" id="4686"/>
    <lineage>
        <taxon>Eukaryota</taxon>
        <taxon>Viridiplantae</taxon>
        <taxon>Streptophyta</taxon>
        <taxon>Embryophyta</taxon>
        <taxon>Tracheophyta</taxon>
        <taxon>Spermatophyta</taxon>
        <taxon>Magnoliopsida</taxon>
        <taxon>Liliopsida</taxon>
        <taxon>Asparagales</taxon>
        <taxon>Asparagaceae</taxon>
        <taxon>Asparagoideae</taxon>
        <taxon>Asparagus</taxon>
    </lineage>
</organism>
<dbReference type="EMBL" id="CM007384">
    <property type="protein sequence ID" value="ONK73662.1"/>
    <property type="molecule type" value="Genomic_DNA"/>
</dbReference>
<proteinExistence type="predicted"/>
<feature type="region of interest" description="Disordered" evidence="1">
    <location>
        <begin position="1"/>
        <end position="107"/>
    </location>
</feature>
<gene>
    <name evidence="2" type="ORF">A4U43_C04F33960</name>
</gene>